<evidence type="ECO:0000256" key="4">
    <source>
        <dbReference type="ARBA" id="ARBA00022692"/>
    </source>
</evidence>
<evidence type="ECO:0000256" key="5">
    <source>
        <dbReference type="ARBA" id="ARBA00022989"/>
    </source>
</evidence>
<dbReference type="Proteomes" id="UP001235064">
    <property type="component" value="Unassembled WGS sequence"/>
</dbReference>
<feature type="transmembrane region" description="Helical" evidence="7">
    <location>
        <begin position="261"/>
        <end position="283"/>
    </location>
</feature>
<feature type="transmembrane region" description="Helical" evidence="7">
    <location>
        <begin position="94"/>
        <end position="119"/>
    </location>
</feature>
<keyword evidence="5 7" id="KW-1133">Transmembrane helix</keyword>
<keyword evidence="4 7" id="KW-0812">Transmembrane</keyword>
<sequence length="317" mass="33993">MTQATGTAEQASRRPSRSSSWTQMVASFATPPAIVGLSIVAFFTFASVFANWLMPYSTTEPSCAVFEPPSPEHWLGCDDGGIDVLSLVILGGRVSMVVGFVAAVISIVIGATVGVLSGYFGGWVDSVLMRITDYFIVIPQIVLMIVVAAVWGPSLVHVIIVIGLLMWTSTARVIRAQAKTLRERVYVRRTVAIGAGNTRVIVRHVLPQLGPLLIANAVLAITVAIFNETALAFLGLSDPTAVTWGTIMEHAFERDAVSTGAWWAIVPAGVGVALLIMGCYLIGNSIEDALNPRLRVSYLSAKSWRLRPLVGRGKDEL</sequence>
<evidence type="ECO:0000259" key="8">
    <source>
        <dbReference type="PROSITE" id="PS50928"/>
    </source>
</evidence>
<evidence type="ECO:0000256" key="7">
    <source>
        <dbReference type="RuleBase" id="RU363032"/>
    </source>
</evidence>
<dbReference type="PANTHER" id="PTHR43386:SF1">
    <property type="entry name" value="D,D-DIPEPTIDE TRANSPORT SYSTEM PERMEASE PROTEIN DDPC-RELATED"/>
    <property type="match status" value="1"/>
</dbReference>
<keyword evidence="3" id="KW-1003">Cell membrane</keyword>
<proteinExistence type="inferred from homology"/>
<protein>
    <submittedName>
        <fullName evidence="9">ABC transporter permease</fullName>
    </submittedName>
</protein>
<reference evidence="9 10" key="1">
    <citation type="submission" date="2023-06" db="EMBL/GenBank/DDBJ databases">
        <title>Microbacterium sp. nov., isolated from a waste landfill.</title>
        <authorList>
            <person name="Wen W."/>
        </authorList>
    </citation>
    <scope>NUCLEOTIDE SEQUENCE [LARGE SCALE GENOMIC DNA]</scope>
    <source>
        <strain evidence="9 10">ASV49</strain>
    </source>
</reference>
<organism evidence="9 10">
    <name type="scientific">Microbacterium candidum</name>
    <dbReference type="NCBI Taxonomy" id="3041922"/>
    <lineage>
        <taxon>Bacteria</taxon>
        <taxon>Bacillati</taxon>
        <taxon>Actinomycetota</taxon>
        <taxon>Actinomycetes</taxon>
        <taxon>Micrococcales</taxon>
        <taxon>Microbacteriaceae</taxon>
        <taxon>Microbacterium</taxon>
    </lineage>
</organism>
<dbReference type="EMBL" id="JASXSZ010000004">
    <property type="protein sequence ID" value="MDL9980391.1"/>
    <property type="molecule type" value="Genomic_DNA"/>
</dbReference>
<dbReference type="InterPro" id="IPR050366">
    <property type="entry name" value="BP-dependent_transpt_permease"/>
</dbReference>
<feature type="domain" description="ABC transmembrane type-1" evidence="8">
    <location>
        <begin position="92"/>
        <end position="283"/>
    </location>
</feature>
<evidence type="ECO:0000256" key="3">
    <source>
        <dbReference type="ARBA" id="ARBA00022475"/>
    </source>
</evidence>
<dbReference type="PANTHER" id="PTHR43386">
    <property type="entry name" value="OLIGOPEPTIDE TRANSPORT SYSTEM PERMEASE PROTEIN APPC"/>
    <property type="match status" value="1"/>
</dbReference>
<keyword evidence="10" id="KW-1185">Reference proteome</keyword>
<dbReference type="InterPro" id="IPR035906">
    <property type="entry name" value="MetI-like_sf"/>
</dbReference>
<feature type="transmembrane region" description="Helical" evidence="7">
    <location>
        <begin position="131"/>
        <end position="149"/>
    </location>
</feature>
<keyword evidence="6 7" id="KW-0472">Membrane</keyword>
<evidence type="ECO:0000313" key="9">
    <source>
        <dbReference type="EMBL" id="MDL9980391.1"/>
    </source>
</evidence>
<comment type="caution">
    <text evidence="9">The sequence shown here is derived from an EMBL/GenBank/DDBJ whole genome shotgun (WGS) entry which is preliminary data.</text>
</comment>
<dbReference type="Pfam" id="PF00528">
    <property type="entry name" value="BPD_transp_1"/>
    <property type="match status" value="1"/>
</dbReference>
<accession>A0ABT7N107</accession>
<keyword evidence="2 7" id="KW-0813">Transport</keyword>
<dbReference type="PROSITE" id="PS50928">
    <property type="entry name" value="ABC_TM1"/>
    <property type="match status" value="1"/>
</dbReference>
<evidence type="ECO:0000313" key="10">
    <source>
        <dbReference type="Proteomes" id="UP001235064"/>
    </source>
</evidence>
<evidence type="ECO:0000256" key="1">
    <source>
        <dbReference type="ARBA" id="ARBA00004651"/>
    </source>
</evidence>
<dbReference type="Gene3D" id="1.10.3720.10">
    <property type="entry name" value="MetI-like"/>
    <property type="match status" value="1"/>
</dbReference>
<name>A0ABT7N107_9MICO</name>
<evidence type="ECO:0000256" key="2">
    <source>
        <dbReference type="ARBA" id="ARBA00022448"/>
    </source>
</evidence>
<feature type="transmembrane region" description="Helical" evidence="7">
    <location>
        <begin position="21"/>
        <end position="50"/>
    </location>
</feature>
<dbReference type="CDD" id="cd06261">
    <property type="entry name" value="TM_PBP2"/>
    <property type="match status" value="1"/>
</dbReference>
<comment type="subcellular location">
    <subcellularLocation>
        <location evidence="1 7">Cell membrane</location>
        <topology evidence="1 7">Multi-pass membrane protein</topology>
    </subcellularLocation>
</comment>
<feature type="transmembrane region" description="Helical" evidence="7">
    <location>
        <begin position="213"/>
        <end position="236"/>
    </location>
</feature>
<dbReference type="RefSeq" id="WP_286289344.1">
    <property type="nucleotide sequence ID" value="NZ_JASXSZ010000004.1"/>
</dbReference>
<dbReference type="InterPro" id="IPR000515">
    <property type="entry name" value="MetI-like"/>
</dbReference>
<evidence type="ECO:0000256" key="6">
    <source>
        <dbReference type="ARBA" id="ARBA00023136"/>
    </source>
</evidence>
<gene>
    <name evidence="9" type="ORF">QSV35_13690</name>
</gene>
<feature type="transmembrane region" description="Helical" evidence="7">
    <location>
        <begin position="155"/>
        <end position="174"/>
    </location>
</feature>
<dbReference type="SUPFAM" id="SSF161098">
    <property type="entry name" value="MetI-like"/>
    <property type="match status" value="1"/>
</dbReference>
<comment type="similarity">
    <text evidence="7">Belongs to the binding-protein-dependent transport system permease family.</text>
</comment>